<dbReference type="PROSITE" id="PS00108">
    <property type="entry name" value="PROTEIN_KINASE_ST"/>
    <property type="match status" value="1"/>
</dbReference>
<dbReference type="GO" id="GO:0005737">
    <property type="term" value="C:cytoplasm"/>
    <property type="evidence" value="ECO:0007669"/>
    <property type="project" value="TreeGrafter"/>
</dbReference>
<gene>
    <name evidence="7" type="ORF">BSTOLATCC_MIC22139</name>
</gene>
<dbReference type="Proteomes" id="UP001162131">
    <property type="component" value="Unassembled WGS sequence"/>
</dbReference>
<feature type="domain" description="Protein kinase" evidence="6">
    <location>
        <begin position="8"/>
        <end position="263"/>
    </location>
</feature>
<dbReference type="InterPro" id="IPR008271">
    <property type="entry name" value="Ser/Thr_kinase_AS"/>
</dbReference>
<dbReference type="InterPro" id="IPR011009">
    <property type="entry name" value="Kinase-like_dom_sf"/>
</dbReference>
<dbReference type="GO" id="GO:0004674">
    <property type="term" value="F:protein serine/threonine kinase activity"/>
    <property type="evidence" value="ECO:0007669"/>
    <property type="project" value="InterPro"/>
</dbReference>
<sequence>MGKRVGDYYIDKKIGSGAFGKVRLGTHFSTSEVFAVKIVDLDRIKPKIKQLLEQEIMLLQSCDCAYVIKLHEVLKSKRNYYLVMEYCEGGDLSNIISEKGPIPELTAKKWARQLINAMIYLRGKNIMHRDLKPANLLLTNKNHEIADIKLADFGFARILNDNCLASTHLGSPLFMAPEVLREERYDFKADVWSLGTIIYEILFGKPVFECYTRADLMNLQKKPISFPENVSVSDNAKNLITAMMRYNSNQRVSLENLLNHPFLVEELPDISLQMAQQYSSHNEVIQEVLDTERSSYEDEDEEYAEFEEADENSTYSDFTIMETSEELKSSENPAQEEPLPKSIKRSFGSEPNMQATQIDFEASEIREFEKLVENFEEEDREDLAFAVSKYAKEKYEYYFEKIEKLKRKFHLPYIGNQKFYEVHKKLKRKVDESREKQNYLSGFVCDYSQKRVAQEMMRESLRLVEDQTKQKLKSALLLLMASKATDPEDEGIENSLLIVQELYQKEIQWN</sequence>
<dbReference type="PROSITE" id="PS50011">
    <property type="entry name" value="PROTEIN_KINASE_DOM"/>
    <property type="match status" value="1"/>
</dbReference>
<dbReference type="GO" id="GO:0010506">
    <property type="term" value="P:regulation of autophagy"/>
    <property type="evidence" value="ECO:0007669"/>
    <property type="project" value="InterPro"/>
</dbReference>
<protein>
    <recommendedName>
        <fullName evidence="6">Protein kinase domain-containing protein</fullName>
    </recommendedName>
</protein>
<dbReference type="Pfam" id="PF00069">
    <property type="entry name" value="Pkinase"/>
    <property type="match status" value="1"/>
</dbReference>
<dbReference type="PROSITE" id="PS00107">
    <property type="entry name" value="PROTEIN_KINASE_ATP"/>
    <property type="match status" value="1"/>
</dbReference>
<dbReference type="Gene3D" id="1.10.510.10">
    <property type="entry name" value="Transferase(Phosphotransferase) domain 1"/>
    <property type="match status" value="1"/>
</dbReference>
<feature type="binding site" evidence="4">
    <location>
        <position position="37"/>
    </location>
    <ligand>
        <name>ATP</name>
        <dbReference type="ChEBI" id="CHEBI:30616"/>
    </ligand>
</feature>
<evidence type="ECO:0000256" key="1">
    <source>
        <dbReference type="ARBA" id="ARBA00011245"/>
    </source>
</evidence>
<keyword evidence="3 4" id="KW-0067">ATP-binding</keyword>
<dbReference type="InterPro" id="IPR017441">
    <property type="entry name" value="Protein_kinase_ATP_BS"/>
</dbReference>
<feature type="region of interest" description="Disordered" evidence="5">
    <location>
        <begin position="324"/>
        <end position="348"/>
    </location>
</feature>
<dbReference type="GO" id="GO:0005524">
    <property type="term" value="F:ATP binding"/>
    <property type="evidence" value="ECO:0007669"/>
    <property type="project" value="UniProtKB-UniRule"/>
</dbReference>
<dbReference type="SMART" id="SM00220">
    <property type="entry name" value="S_TKc"/>
    <property type="match status" value="1"/>
</dbReference>
<dbReference type="SUPFAM" id="SSF56112">
    <property type="entry name" value="Protein kinase-like (PK-like)"/>
    <property type="match status" value="1"/>
</dbReference>
<dbReference type="AlphaFoldDB" id="A0AAU9IYK8"/>
<dbReference type="FunFam" id="1.10.510.10:FF:000571">
    <property type="entry name" value="Maternal embryonic leucine zipper kinase"/>
    <property type="match status" value="1"/>
</dbReference>
<reference evidence="7" key="1">
    <citation type="submission" date="2021-09" db="EMBL/GenBank/DDBJ databases">
        <authorList>
            <consortium name="AG Swart"/>
            <person name="Singh M."/>
            <person name="Singh A."/>
            <person name="Seah K."/>
            <person name="Emmerich C."/>
        </authorList>
    </citation>
    <scope>NUCLEOTIDE SEQUENCE</scope>
    <source>
        <strain evidence="7">ATCC30299</strain>
    </source>
</reference>
<evidence type="ECO:0000256" key="4">
    <source>
        <dbReference type="PROSITE-ProRule" id="PRU10141"/>
    </source>
</evidence>
<evidence type="ECO:0000313" key="8">
    <source>
        <dbReference type="Proteomes" id="UP001162131"/>
    </source>
</evidence>
<comment type="subunit">
    <text evidence="1">Monomer.</text>
</comment>
<keyword evidence="2 4" id="KW-0547">Nucleotide-binding</keyword>
<evidence type="ECO:0000313" key="7">
    <source>
        <dbReference type="EMBL" id="CAG9318773.1"/>
    </source>
</evidence>
<dbReference type="InterPro" id="IPR000719">
    <property type="entry name" value="Prot_kinase_dom"/>
</dbReference>
<dbReference type="PANTHER" id="PTHR24348:SF68">
    <property type="entry name" value="SERINE_THREONINE-PROTEIN KINASE ATG1C"/>
    <property type="match status" value="1"/>
</dbReference>
<dbReference type="PANTHER" id="PTHR24348">
    <property type="entry name" value="SERINE/THREONINE-PROTEIN KINASE UNC-51-RELATED"/>
    <property type="match status" value="1"/>
</dbReference>
<organism evidence="7 8">
    <name type="scientific">Blepharisma stoltei</name>
    <dbReference type="NCBI Taxonomy" id="1481888"/>
    <lineage>
        <taxon>Eukaryota</taxon>
        <taxon>Sar</taxon>
        <taxon>Alveolata</taxon>
        <taxon>Ciliophora</taxon>
        <taxon>Postciliodesmatophora</taxon>
        <taxon>Heterotrichea</taxon>
        <taxon>Heterotrichida</taxon>
        <taxon>Blepharismidae</taxon>
        <taxon>Blepharisma</taxon>
    </lineage>
</organism>
<comment type="caution">
    <text evidence="7">The sequence shown here is derived from an EMBL/GenBank/DDBJ whole genome shotgun (WGS) entry which is preliminary data.</text>
</comment>
<dbReference type="InterPro" id="IPR045269">
    <property type="entry name" value="Atg1-like"/>
</dbReference>
<evidence type="ECO:0000256" key="5">
    <source>
        <dbReference type="SAM" id="MobiDB-lite"/>
    </source>
</evidence>
<evidence type="ECO:0000256" key="3">
    <source>
        <dbReference type="ARBA" id="ARBA00022840"/>
    </source>
</evidence>
<evidence type="ECO:0000256" key="2">
    <source>
        <dbReference type="ARBA" id="ARBA00022741"/>
    </source>
</evidence>
<proteinExistence type="predicted"/>
<name>A0AAU9IYK8_9CILI</name>
<dbReference type="EMBL" id="CAJZBQ010000021">
    <property type="protein sequence ID" value="CAG9318773.1"/>
    <property type="molecule type" value="Genomic_DNA"/>
</dbReference>
<evidence type="ECO:0000259" key="6">
    <source>
        <dbReference type="PROSITE" id="PS50011"/>
    </source>
</evidence>
<accession>A0AAU9IYK8</accession>
<keyword evidence="8" id="KW-1185">Reference proteome</keyword>